<evidence type="ECO:0000256" key="10">
    <source>
        <dbReference type="SAM" id="MobiDB-lite"/>
    </source>
</evidence>
<feature type="compositionally biased region" description="Acidic residues" evidence="10">
    <location>
        <begin position="722"/>
        <end position="735"/>
    </location>
</feature>
<dbReference type="InterPro" id="IPR036915">
    <property type="entry name" value="Cyclin-like_sf"/>
</dbReference>
<dbReference type="InterPro" id="IPR000812">
    <property type="entry name" value="TFIIB"/>
</dbReference>
<feature type="region of interest" description="Disordered" evidence="10">
    <location>
        <begin position="649"/>
        <end position="735"/>
    </location>
</feature>
<dbReference type="PANTHER" id="PTHR11618">
    <property type="entry name" value="TRANSCRIPTION INITIATION FACTOR IIB-RELATED"/>
    <property type="match status" value="1"/>
</dbReference>
<dbReference type="Proteomes" id="UP000799428">
    <property type="component" value="Unassembled WGS sequence"/>
</dbReference>
<keyword evidence="6" id="KW-0805">Transcription regulation</keyword>
<keyword evidence="4" id="KW-0863">Zinc-finger</keyword>
<feature type="region of interest" description="Disordered" evidence="10">
    <location>
        <begin position="349"/>
        <end position="427"/>
    </location>
</feature>
<dbReference type="GO" id="GO:0008270">
    <property type="term" value="F:zinc ion binding"/>
    <property type="evidence" value="ECO:0007669"/>
    <property type="project" value="UniProtKB-KW"/>
</dbReference>
<feature type="compositionally biased region" description="Polar residues" evidence="10">
    <location>
        <begin position="658"/>
        <end position="669"/>
    </location>
</feature>
<keyword evidence="5" id="KW-0862">Zinc</keyword>
<gene>
    <name evidence="12" type="ORF">K504DRAFT_464321</name>
</gene>
<evidence type="ECO:0000256" key="7">
    <source>
        <dbReference type="ARBA" id="ARBA00023159"/>
    </source>
</evidence>
<keyword evidence="9" id="KW-0539">Nucleus</keyword>
<sequence length="735" mass="82216">MAGPVAAPRPRPARLASLNNPKSTGTYKAKRISPPAFQPPPPSTATCCSTPEISRDPDGSILCYSCGSVISESQIVSEVTFGENAAGGAVVQGGFVGENQRFANTMGGTMRGLGGMPSREQTEWHGREEIGRLCSSLHVENLSDQAFTWYKLALNHRFVQGRRIRNVAAVAIYFAARKRPENTLLLMDLAEKIHINLWVLGDTYKAFLKVLMEEDPAALANTTSVQEIEPLMLKYCRKLEFDTASHKVANDACTILRRMKRDWMVQGRQPAGLCGACIILAARMNNFRRTVREVVYVVKVADTTINKRLYEYTRTESSKLTVAQFREFGQRLKVKTLPPAIWRREEAELRKRKRDNPDDREEEEEEQQQQEEEAEEETQPESTVASSGKPRNTRKKRKAANGGAKAVPTDQEPENATTPRLDADGFVIPNRPIDQTLMDVDNDDHMEYLADAMENDDDGLAPLPKKFYRRSRKEKPIVIPQEELDIEEAIEAEIEITIRDWESVFNKFKENDNHPILVAAGRRAQDLVRVHMPDANIPTGELGLEEFDDDPDILTCKLSAAESAMKERIWLTENEDWLRAQQAKILAKAVEEASGKVKKPKQRRKHTQMGDGSLLEGQPAASPAEAVQKMLKKRAKNFSSHINYDKLKEMFPGGSPATDASTPDVTGQGASPAAPTPLQLNTRAAPTIEVHDEDEDAEGDDDFEQPVVEYDDEFEDPGHAYDDDEGFGNEDYGDY</sequence>
<evidence type="ECO:0000256" key="9">
    <source>
        <dbReference type="ARBA" id="ARBA00023242"/>
    </source>
</evidence>
<evidence type="ECO:0000313" key="13">
    <source>
        <dbReference type="Proteomes" id="UP000799428"/>
    </source>
</evidence>
<feature type="region of interest" description="Disordered" evidence="10">
    <location>
        <begin position="591"/>
        <end position="627"/>
    </location>
</feature>
<dbReference type="FunFam" id="1.10.472.10:FF:000002">
    <property type="entry name" value="Transcription factor IIIB 90 kDa subunit"/>
    <property type="match status" value="1"/>
</dbReference>
<reference evidence="12" key="1">
    <citation type="journal article" date="2020" name="Stud. Mycol.">
        <title>101 Dothideomycetes genomes: a test case for predicting lifestyles and emergence of pathogens.</title>
        <authorList>
            <person name="Haridas S."/>
            <person name="Albert R."/>
            <person name="Binder M."/>
            <person name="Bloem J."/>
            <person name="Labutti K."/>
            <person name="Salamov A."/>
            <person name="Andreopoulos B."/>
            <person name="Baker S."/>
            <person name="Barry K."/>
            <person name="Bills G."/>
            <person name="Bluhm B."/>
            <person name="Cannon C."/>
            <person name="Castanera R."/>
            <person name="Culley D."/>
            <person name="Daum C."/>
            <person name="Ezra D."/>
            <person name="Gonzalez J."/>
            <person name="Henrissat B."/>
            <person name="Kuo A."/>
            <person name="Liang C."/>
            <person name="Lipzen A."/>
            <person name="Lutzoni F."/>
            <person name="Magnuson J."/>
            <person name="Mondo S."/>
            <person name="Nolan M."/>
            <person name="Ohm R."/>
            <person name="Pangilinan J."/>
            <person name="Park H.-J."/>
            <person name="Ramirez L."/>
            <person name="Alfaro M."/>
            <person name="Sun H."/>
            <person name="Tritt A."/>
            <person name="Yoshinaga Y."/>
            <person name="Zwiers L.-H."/>
            <person name="Turgeon B."/>
            <person name="Goodwin S."/>
            <person name="Spatafora J."/>
            <person name="Crous P."/>
            <person name="Grigoriev I."/>
        </authorList>
    </citation>
    <scope>NUCLEOTIDE SEQUENCE</scope>
    <source>
        <strain evidence="12">CBS 279.74</strain>
    </source>
</reference>
<evidence type="ECO:0000256" key="6">
    <source>
        <dbReference type="ARBA" id="ARBA00023015"/>
    </source>
</evidence>
<feature type="compositionally biased region" description="Acidic residues" evidence="10">
    <location>
        <begin position="358"/>
        <end position="379"/>
    </location>
</feature>
<feature type="compositionally biased region" description="Basic residues" evidence="10">
    <location>
        <begin position="596"/>
        <end position="607"/>
    </location>
</feature>
<feature type="compositionally biased region" description="Polar residues" evidence="10">
    <location>
        <begin position="17"/>
        <end position="26"/>
    </location>
</feature>
<evidence type="ECO:0000313" key="12">
    <source>
        <dbReference type="EMBL" id="KAF2712243.1"/>
    </source>
</evidence>
<dbReference type="InterPro" id="IPR011665">
    <property type="entry name" value="BRF1_TBP-bd_dom"/>
</dbReference>
<organism evidence="12 13">
    <name type="scientific">Pleomassaria siparia CBS 279.74</name>
    <dbReference type="NCBI Taxonomy" id="1314801"/>
    <lineage>
        <taxon>Eukaryota</taxon>
        <taxon>Fungi</taxon>
        <taxon>Dikarya</taxon>
        <taxon>Ascomycota</taxon>
        <taxon>Pezizomycotina</taxon>
        <taxon>Dothideomycetes</taxon>
        <taxon>Pleosporomycetidae</taxon>
        <taxon>Pleosporales</taxon>
        <taxon>Pleomassariaceae</taxon>
        <taxon>Pleomassaria</taxon>
    </lineage>
</organism>
<dbReference type="GO" id="GO:0005634">
    <property type="term" value="C:nucleus"/>
    <property type="evidence" value="ECO:0007669"/>
    <property type="project" value="UniProtKB-SubCell"/>
</dbReference>
<dbReference type="PANTHER" id="PTHR11618:SF4">
    <property type="entry name" value="TRANSCRIPTION FACTOR IIIB 90 KDA SUBUNIT"/>
    <property type="match status" value="1"/>
</dbReference>
<dbReference type="Gene3D" id="1.20.5.650">
    <property type="entry name" value="Single helix bin"/>
    <property type="match status" value="1"/>
</dbReference>
<evidence type="ECO:0000256" key="2">
    <source>
        <dbReference type="ARBA" id="ARBA00010857"/>
    </source>
</evidence>
<dbReference type="Gene3D" id="1.10.472.10">
    <property type="entry name" value="Cyclin-like"/>
    <property type="match status" value="2"/>
</dbReference>
<dbReference type="GO" id="GO:0017025">
    <property type="term" value="F:TBP-class protein binding"/>
    <property type="evidence" value="ECO:0007669"/>
    <property type="project" value="InterPro"/>
</dbReference>
<feature type="domain" description="Cyclin-like" evidence="11">
    <location>
        <begin position="230"/>
        <end position="314"/>
    </location>
</feature>
<keyword evidence="8" id="KW-0804">Transcription</keyword>
<comment type="similarity">
    <text evidence="2">Belongs to the TFIIB family.</text>
</comment>
<dbReference type="GO" id="GO:0000126">
    <property type="term" value="C:transcription factor TFIIIB complex"/>
    <property type="evidence" value="ECO:0007669"/>
    <property type="project" value="TreeGrafter"/>
</dbReference>
<dbReference type="SMART" id="SM00385">
    <property type="entry name" value="CYCLIN"/>
    <property type="match status" value="2"/>
</dbReference>
<dbReference type="GO" id="GO:0001006">
    <property type="term" value="F:RNA polymerase III type 3 promoter sequence-specific DNA binding"/>
    <property type="evidence" value="ECO:0007669"/>
    <property type="project" value="TreeGrafter"/>
</dbReference>
<dbReference type="GO" id="GO:0097550">
    <property type="term" value="C:transcription preinitiation complex"/>
    <property type="evidence" value="ECO:0007669"/>
    <property type="project" value="TreeGrafter"/>
</dbReference>
<evidence type="ECO:0000256" key="3">
    <source>
        <dbReference type="ARBA" id="ARBA00022723"/>
    </source>
</evidence>
<dbReference type="Pfam" id="PF07741">
    <property type="entry name" value="BRF1"/>
    <property type="match status" value="1"/>
</dbReference>
<dbReference type="Pfam" id="PF00382">
    <property type="entry name" value="TFIIB"/>
    <property type="match status" value="2"/>
</dbReference>
<protein>
    <submittedName>
        <fullName evidence="12">BRF1-domain-containing protein</fullName>
    </submittedName>
</protein>
<dbReference type="GO" id="GO:0070897">
    <property type="term" value="P:transcription preinitiation complex assembly"/>
    <property type="evidence" value="ECO:0007669"/>
    <property type="project" value="InterPro"/>
</dbReference>
<evidence type="ECO:0000256" key="5">
    <source>
        <dbReference type="ARBA" id="ARBA00022833"/>
    </source>
</evidence>
<dbReference type="SUPFAM" id="SSF47954">
    <property type="entry name" value="Cyclin-like"/>
    <property type="match status" value="2"/>
</dbReference>
<dbReference type="EMBL" id="MU005766">
    <property type="protein sequence ID" value="KAF2712243.1"/>
    <property type="molecule type" value="Genomic_DNA"/>
</dbReference>
<feature type="domain" description="Cyclin-like" evidence="11">
    <location>
        <begin position="128"/>
        <end position="209"/>
    </location>
</feature>
<accession>A0A6G1KHZ1</accession>
<name>A0A6G1KHZ1_9PLEO</name>
<evidence type="ECO:0000256" key="8">
    <source>
        <dbReference type="ARBA" id="ARBA00023163"/>
    </source>
</evidence>
<dbReference type="GO" id="GO:0000995">
    <property type="term" value="F:RNA polymerase III general transcription initiation factor activity"/>
    <property type="evidence" value="ECO:0007669"/>
    <property type="project" value="TreeGrafter"/>
</dbReference>
<dbReference type="AlphaFoldDB" id="A0A6G1KHZ1"/>
<feature type="compositionally biased region" description="Acidic residues" evidence="10">
    <location>
        <begin position="691"/>
        <end position="715"/>
    </location>
</feature>
<proteinExistence type="inferred from homology"/>
<dbReference type="OrthoDB" id="511529at2759"/>
<dbReference type="InterPro" id="IPR013763">
    <property type="entry name" value="Cyclin-like_dom"/>
</dbReference>
<evidence type="ECO:0000259" key="11">
    <source>
        <dbReference type="SMART" id="SM00385"/>
    </source>
</evidence>
<evidence type="ECO:0000256" key="1">
    <source>
        <dbReference type="ARBA" id="ARBA00004123"/>
    </source>
</evidence>
<evidence type="ECO:0000256" key="4">
    <source>
        <dbReference type="ARBA" id="ARBA00022771"/>
    </source>
</evidence>
<comment type="subcellular location">
    <subcellularLocation>
        <location evidence="1">Nucleus</location>
    </subcellularLocation>
</comment>
<feature type="region of interest" description="Disordered" evidence="10">
    <location>
        <begin position="1"/>
        <end position="47"/>
    </location>
</feature>
<keyword evidence="13" id="KW-1185">Reference proteome</keyword>
<dbReference type="InterPro" id="IPR013150">
    <property type="entry name" value="TFIIB_cyclin"/>
</dbReference>
<keyword evidence="7" id="KW-0010">Activator</keyword>
<keyword evidence="3" id="KW-0479">Metal-binding</keyword>